<sequence>MGESGSTRPGIVAPIRHARSLPCPVMTPPPTPHSSGQYPNRVAGGVVAAALVVDRLDRLLL</sequence>
<evidence type="ECO:0000313" key="3">
    <source>
        <dbReference type="Proteomes" id="UP000649739"/>
    </source>
</evidence>
<keyword evidence="3" id="KW-1185">Reference proteome</keyword>
<dbReference type="EMBL" id="BMQB01000003">
    <property type="protein sequence ID" value="GGJ90383.1"/>
    <property type="molecule type" value="Genomic_DNA"/>
</dbReference>
<evidence type="ECO:0000313" key="2">
    <source>
        <dbReference type="EMBL" id="GGJ90383.1"/>
    </source>
</evidence>
<dbReference type="AlphaFoldDB" id="A0A8J3B2S2"/>
<protein>
    <submittedName>
        <fullName evidence="2">Uncharacterized protein</fullName>
    </submittedName>
</protein>
<comment type="caution">
    <text evidence="2">The sequence shown here is derived from an EMBL/GenBank/DDBJ whole genome shotgun (WGS) entry which is preliminary data.</text>
</comment>
<gene>
    <name evidence="2" type="ORF">GCM10010123_20270</name>
</gene>
<organism evidence="2 3">
    <name type="scientific">Pilimelia anulata</name>
    <dbReference type="NCBI Taxonomy" id="53371"/>
    <lineage>
        <taxon>Bacteria</taxon>
        <taxon>Bacillati</taxon>
        <taxon>Actinomycetota</taxon>
        <taxon>Actinomycetes</taxon>
        <taxon>Micromonosporales</taxon>
        <taxon>Micromonosporaceae</taxon>
        <taxon>Pilimelia</taxon>
    </lineage>
</organism>
<evidence type="ECO:0000256" key="1">
    <source>
        <dbReference type="SAM" id="MobiDB-lite"/>
    </source>
</evidence>
<reference evidence="2" key="2">
    <citation type="submission" date="2020-09" db="EMBL/GenBank/DDBJ databases">
        <authorList>
            <person name="Sun Q."/>
            <person name="Ohkuma M."/>
        </authorList>
    </citation>
    <scope>NUCLEOTIDE SEQUENCE</scope>
    <source>
        <strain evidence="2">JCM 3090</strain>
    </source>
</reference>
<reference evidence="2" key="1">
    <citation type="journal article" date="2014" name="Int. J. Syst. Evol. Microbiol.">
        <title>Complete genome sequence of Corynebacterium casei LMG S-19264T (=DSM 44701T), isolated from a smear-ripened cheese.</title>
        <authorList>
            <consortium name="US DOE Joint Genome Institute (JGI-PGF)"/>
            <person name="Walter F."/>
            <person name="Albersmeier A."/>
            <person name="Kalinowski J."/>
            <person name="Ruckert C."/>
        </authorList>
    </citation>
    <scope>NUCLEOTIDE SEQUENCE</scope>
    <source>
        <strain evidence="2">JCM 3090</strain>
    </source>
</reference>
<name>A0A8J3B2S2_9ACTN</name>
<accession>A0A8J3B2S2</accession>
<proteinExistence type="predicted"/>
<feature type="region of interest" description="Disordered" evidence="1">
    <location>
        <begin position="1"/>
        <end position="39"/>
    </location>
</feature>
<dbReference type="Proteomes" id="UP000649739">
    <property type="component" value="Unassembled WGS sequence"/>
</dbReference>